<dbReference type="Proteomes" id="UP000051291">
    <property type="component" value="Unassembled WGS sequence"/>
</dbReference>
<dbReference type="RefSeq" id="WP_057906006.1">
    <property type="nucleotide sequence ID" value="NZ_AYYZ01000002.1"/>
</dbReference>
<dbReference type="Pfam" id="PF00532">
    <property type="entry name" value="Peripla_BP_1"/>
    <property type="match status" value="1"/>
</dbReference>
<evidence type="ECO:0000313" key="5">
    <source>
        <dbReference type="EMBL" id="KRM53496.1"/>
    </source>
</evidence>
<evidence type="ECO:0000313" key="6">
    <source>
        <dbReference type="Proteomes" id="UP000051291"/>
    </source>
</evidence>
<dbReference type="Gene3D" id="1.10.260.40">
    <property type="entry name" value="lambda repressor-like DNA-binding domains"/>
    <property type="match status" value="1"/>
</dbReference>
<dbReference type="GO" id="GO:0003700">
    <property type="term" value="F:DNA-binding transcription factor activity"/>
    <property type="evidence" value="ECO:0007669"/>
    <property type="project" value="TreeGrafter"/>
</dbReference>
<organism evidence="5 6">
    <name type="scientific">Ligilactobacillus araffinosus DSM 20653</name>
    <dbReference type="NCBI Taxonomy" id="1423820"/>
    <lineage>
        <taxon>Bacteria</taxon>
        <taxon>Bacillati</taxon>
        <taxon>Bacillota</taxon>
        <taxon>Bacilli</taxon>
        <taxon>Lactobacillales</taxon>
        <taxon>Lactobacillaceae</taxon>
        <taxon>Ligilactobacillus</taxon>
    </lineage>
</organism>
<dbReference type="PATRIC" id="fig|1423820.4.peg.409"/>
<dbReference type="STRING" id="1423820.FC64_GL000408"/>
<keyword evidence="6" id="KW-1185">Reference proteome</keyword>
<dbReference type="GO" id="GO:0000976">
    <property type="term" value="F:transcription cis-regulatory region binding"/>
    <property type="evidence" value="ECO:0007669"/>
    <property type="project" value="TreeGrafter"/>
</dbReference>
<dbReference type="InterPro" id="IPR000843">
    <property type="entry name" value="HTH_LacI"/>
</dbReference>
<feature type="domain" description="HTH lacI-type" evidence="4">
    <location>
        <begin position="2"/>
        <end position="56"/>
    </location>
</feature>
<keyword evidence="1" id="KW-0805">Transcription regulation</keyword>
<dbReference type="CDD" id="cd06294">
    <property type="entry name" value="PBP1_MalR-like"/>
    <property type="match status" value="1"/>
</dbReference>
<protein>
    <submittedName>
        <fullName evidence="5">Maltose operon transcriptional repressor</fullName>
    </submittedName>
</protein>
<dbReference type="EMBL" id="AYYZ01000002">
    <property type="protein sequence ID" value="KRM53496.1"/>
    <property type="molecule type" value="Genomic_DNA"/>
</dbReference>
<dbReference type="PANTHER" id="PTHR30146">
    <property type="entry name" value="LACI-RELATED TRANSCRIPTIONAL REPRESSOR"/>
    <property type="match status" value="1"/>
</dbReference>
<dbReference type="Pfam" id="PF00356">
    <property type="entry name" value="LacI"/>
    <property type="match status" value="1"/>
</dbReference>
<keyword evidence="3" id="KW-0804">Transcription</keyword>
<keyword evidence="2" id="KW-0238">DNA-binding</keyword>
<dbReference type="CDD" id="cd01392">
    <property type="entry name" value="HTH_LacI"/>
    <property type="match status" value="1"/>
</dbReference>
<dbReference type="Gene3D" id="3.40.50.2300">
    <property type="match status" value="2"/>
</dbReference>
<reference evidence="5 6" key="1">
    <citation type="journal article" date="2015" name="Genome Announc.">
        <title>Expanding the biotechnology potential of lactobacilli through comparative genomics of 213 strains and associated genera.</title>
        <authorList>
            <person name="Sun Z."/>
            <person name="Harris H.M."/>
            <person name="McCann A."/>
            <person name="Guo C."/>
            <person name="Argimon S."/>
            <person name="Zhang W."/>
            <person name="Yang X."/>
            <person name="Jeffery I.B."/>
            <person name="Cooney J.C."/>
            <person name="Kagawa T.F."/>
            <person name="Liu W."/>
            <person name="Song Y."/>
            <person name="Salvetti E."/>
            <person name="Wrobel A."/>
            <person name="Rasinkangas P."/>
            <person name="Parkhill J."/>
            <person name="Rea M.C."/>
            <person name="O'Sullivan O."/>
            <person name="Ritari J."/>
            <person name="Douillard F.P."/>
            <person name="Paul Ross R."/>
            <person name="Yang R."/>
            <person name="Briner A.E."/>
            <person name="Felis G.E."/>
            <person name="de Vos W.M."/>
            <person name="Barrangou R."/>
            <person name="Klaenhammer T.R."/>
            <person name="Caufield P.W."/>
            <person name="Cui Y."/>
            <person name="Zhang H."/>
            <person name="O'Toole P.W."/>
        </authorList>
    </citation>
    <scope>NUCLEOTIDE SEQUENCE [LARGE SCALE GENOMIC DNA]</scope>
    <source>
        <strain evidence="5 6">DSM 20653</strain>
    </source>
</reference>
<evidence type="ECO:0000256" key="1">
    <source>
        <dbReference type="ARBA" id="ARBA00023015"/>
    </source>
</evidence>
<proteinExistence type="predicted"/>
<comment type="caution">
    <text evidence="5">The sequence shown here is derived from an EMBL/GenBank/DDBJ whole genome shotgun (WGS) entry which is preliminary data.</text>
</comment>
<evidence type="ECO:0000256" key="2">
    <source>
        <dbReference type="ARBA" id="ARBA00023125"/>
    </source>
</evidence>
<evidence type="ECO:0000259" key="4">
    <source>
        <dbReference type="PROSITE" id="PS50932"/>
    </source>
</evidence>
<evidence type="ECO:0000256" key="3">
    <source>
        <dbReference type="ARBA" id="ARBA00023163"/>
    </source>
</evidence>
<dbReference type="PANTHER" id="PTHR30146:SF109">
    <property type="entry name" value="HTH-TYPE TRANSCRIPTIONAL REGULATOR GALS"/>
    <property type="match status" value="1"/>
</dbReference>
<dbReference type="SUPFAM" id="SSF47413">
    <property type="entry name" value="lambda repressor-like DNA-binding domains"/>
    <property type="match status" value="1"/>
</dbReference>
<dbReference type="InterPro" id="IPR028082">
    <property type="entry name" value="Peripla_BP_I"/>
</dbReference>
<name>A0A0R1ZEW9_9LACO</name>
<dbReference type="PROSITE" id="PS50932">
    <property type="entry name" value="HTH_LACI_2"/>
    <property type="match status" value="1"/>
</dbReference>
<gene>
    <name evidence="5" type="ORF">FC64_GL000408</name>
</gene>
<dbReference type="SMART" id="SM00354">
    <property type="entry name" value="HTH_LACI"/>
    <property type="match status" value="1"/>
</dbReference>
<dbReference type="InterPro" id="IPR001761">
    <property type="entry name" value="Peripla_BP/Lac1_sug-bd_dom"/>
</dbReference>
<accession>A0A0R1ZEW9</accession>
<dbReference type="AlphaFoldDB" id="A0A0R1ZEW9"/>
<dbReference type="SUPFAM" id="SSF53822">
    <property type="entry name" value="Periplasmic binding protein-like I"/>
    <property type="match status" value="1"/>
</dbReference>
<sequence>MATIKDVAHEAGVSPSTVSRTLHDSSLISQETKAKIWRAMKKLNYSPNFAAQNLANNTSNIIGIILPPDEESVANNPFFGQILQGITSVCNQQAYMVSIATGKDNAELIENVQMMMERGRVKRFIVTFSQQSDDVLEYLDRNNAEYVLIGEPIKNIAETLYVNNDNVAAGNDATEYLFDKGYHYPVYVYENLEEIVQKDRFSGYSHAMERKGKTPLNYQIKKDHTKEKLQEFIDQHPEADSMVACDDIIGVALQNGLLAIHQNLDDYGIISFNNSLFARSTHPSLTSVEIFPISLGMEAAVLILNIDDQDFTRLRSTNFSHVVIPHKIIERESTKNN</sequence>
<dbReference type="InterPro" id="IPR010982">
    <property type="entry name" value="Lambda_DNA-bd_dom_sf"/>
</dbReference>